<dbReference type="AlphaFoldDB" id="A0A8H4V7W2"/>
<evidence type="ECO:0000313" key="3">
    <source>
        <dbReference type="Proteomes" id="UP000557566"/>
    </source>
</evidence>
<comment type="caution">
    <text evidence="2">The sequence shown here is derived from an EMBL/GenBank/DDBJ whole genome shotgun (WGS) entry which is preliminary data.</text>
</comment>
<dbReference type="Proteomes" id="UP000557566">
    <property type="component" value="Unassembled WGS sequence"/>
</dbReference>
<organism evidence="2 3">
    <name type="scientific">Ophiocordyceps sinensis</name>
    <dbReference type="NCBI Taxonomy" id="72228"/>
    <lineage>
        <taxon>Eukaryota</taxon>
        <taxon>Fungi</taxon>
        <taxon>Dikarya</taxon>
        <taxon>Ascomycota</taxon>
        <taxon>Pezizomycotina</taxon>
        <taxon>Sordariomycetes</taxon>
        <taxon>Hypocreomycetidae</taxon>
        <taxon>Hypocreales</taxon>
        <taxon>Ophiocordycipitaceae</taxon>
        <taxon>Ophiocordyceps</taxon>
    </lineage>
</organism>
<proteinExistence type="predicted"/>
<protein>
    <submittedName>
        <fullName evidence="2">Uncharacterized protein</fullName>
    </submittedName>
</protein>
<sequence>MDPGLVHSGLLVSDRAMDIGLVRSGLLVSDRALGLDLIHRPASRLVLESRRLALGSRGSTNTDRDTRRRVRRNRDGVIHNLLSLLLTSLHGQGLVAEGCANLLSNEAGGMVGDGPAARGAVEADCALALLAPRDVGEPAADGIAHRHTAGLSAGDGVDFLGDGCEGKVQAALEADEYDALLVAALDEDLGVAWGGGFDDTGGFVDTGGFDDTGGFVDTGGFDDTGGFVDTGNGVGTGHLDLWGGTGGGGNGGLGLEGSDRGGSGGLGVGDGGLGHGTGNGTCGRGLQGGDGRGQGRIGQRGGGGAGVVRKEGQLGTRAGRKPGARGQADEGRVLGRELRRGVDWGGRGLHLGLKQHAERIDTLDHRLLWQQPLIPQRRLRVRAVVVDEGGDTLNLGRIRIVLGNGRGLDLDSLGLREVFVLVPLDDAQRIFPRVGRGLGITGKRVESLRHLLDPPGVLGRGKHIVLQLTVQAAHDVFPVGAAGADDALLVGL</sequence>
<feature type="compositionally biased region" description="Gly residues" evidence="1">
    <location>
        <begin position="289"/>
        <end position="306"/>
    </location>
</feature>
<feature type="region of interest" description="Disordered" evidence="1">
    <location>
        <begin position="289"/>
        <end position="329"/>
    </location>
</feature>
<keyword evidence="3" id="KW-1185">Reference proteome</keyword>
<accession>A0A8H4V7W2</accession>
<evidence type="ECO:0000256" key="1">
    <source>
        <dbReference type="SAM" id="MobiDB-lite"/>
    </source>
</evidence>
<name>A0A8H4V7W2_9HYPO</name>
<dbReference type="EMBL" id="JAAVMX010000003">
    <property type="protein sequence ID" value="KAF4511219.1"/>
    <property type="molecule type" value="Genomic_DNA"/>
</dbReference>
<gene>
    <name evidence="2" type="ORF">G6O67_003037</name>
</gene>
<reference evidence="2 3" key="1">
    <citation type="journal article" date="2020" name="Genome Biol. Evol.">
        <title>A new high-quality draft genome assembly of the Chinese cordyceps Ophiocordyceps sinensis.</title>
        <authorList>
            <person name="Shu R."/>
            <person name="Zhang J."/>
            <person name="Meng Q."/>
            <person name="Zhang H."/>
            <person name="Zhou G."/>
            <person name="Li M."/>
            <person name="Wu P."/>
            <person name="Zhao Y."/>
            <person name="Chen C."/>
            <person name="Qin Q."/>
        </authorList>
    </citation>
    <scope>NUCLEOTIDE SEQUENCE [LARGE SCALE GENOMIC DNA]</scope>
    <source>
        <strain evidence="2 3">IOZ07</strain>
    </source>
</reference>
<evidence type="ECO:0000313" key="2">
    <source>
        <dbReference type="EMBL" id="KAF4511219.1"/>
    </source>
</evidence>